<dbReference type="OrthoDB" id="28127at2759"/>
<dbReference type="AlphaFoldDB" id="A0A9W6ZXK3"/>
<protein>
    <submittedName>
        <fullName evidence="1">Uncharacterized protein</fullName>
    </submittedName>
</protein>
<evidence type="ECO:0000313" key="2">
    <source>
        <dbReference type="Proteomes" id="UP001165122"/>
    </source>
</evidence>
<dbReference type="EMBL" id="BRXW01000486">
    <property type="protein sequence ID" value="GMH59197.1"/>
    <property type="molecule type" value="Genomic_DNA"/>
</dbReference>
<name>A0A9W6ZXK3_9STRA</name>
<sequence length="209" mass="23815">MPKTVLLHNYISLLKFTHPPTSLTSVQSSLKRMRTRKSHFDTVIKNYKEKIDNSIDFTTEINGISETLKLHRHEQLNPYPNITFPSSPLKFLPPHLLHYSDNSILSSHIDSVRYSGPSVSVLTLKGEAKLRLKVAEVEEVDFKLTPEFGGVKFLEELRVVVERENNGVIELDIKEGEGYILTGISRYLMEHEVVGDGERVAVVFRDEVI</sequence>
<proteinExistence type="predicted"/>
<dbReference type="Proteomes" id="UP001165122">
    <property type="component" value="Unassembled WGS sequence"/>
</dbReference>
<dbReference type="InterPro" id="IPR037151">
    <property type="entry name" value="AlkB-like_sf"/>
</dbReference>
<comment type="caution">
    <text evidence="1">The sequence shown here is derived from an EMBL/GenBank/DDBJ whole genome shotgun (WGS) entry which is preliminary data.</text>
</comment>
<evidence type="ECO:0000313" key="1">
    <source>
        <dbReference type="EMBL" id="GMH59197.1"/>
    </source>
</evidence>
<organism evidence="1 2">
    <name type="scientific">Triparma laevis f. longispina</name>
    <dbReference type="NCBI Taxonomy" id="1714387"/>
    <lineage>
        <taxon>Eukaryota</taxon>
        <taxon>Sar</taxon>
        <taxon>Stramenopiles</taxon>
        <taxon>Ochrophyta</taxon>
        <taxon>Bolidophyceae</taxon>
        <taxon>Parmales</taxon>
        <taxon>Triparmaceae</taxon>
        <taxon>Triparma</taxon>
    </lineage>
</organism>
<keyword evidence="2" id="KW-1185">Reference proteome</keyword>
<gene>
    <name evidence="1" type="ORF">TrLO_g15033</name>
</gene>
<accession>A0A9W6ZXK3</accession>
<reference evidence="2" key="1">
    <citation type="journal article" date="2023" name="Commun. Biol.">
        <title>Genome analysis of Parmales, the sister group of diatoms, reveals the evolutionary specialization of diatoms from phago-mixotrophs to photoautotrophs.</title>
        <authorList>
            <person name="Ban H."/>
            <person name="Sato S."/>
            <person name="Yoshikawa S."/>
            <person name="Yamada K."/>
            <person name="Nakamura Y."/>
            <person name="Ichinomiya M."/>
            <person name="Sato N."/>
            <person name="Blanc-Mathieu R."/>
            <person name="Endo H."/>
            <person name="Kuwata A."/>
            <person name="Ogata H."/>
        </authorList>
    </citation>
    <scope>NUCLEOTIDE SEQUENCE [LARGE SCALE GENOMIC DNA]</scope>
    <source>
        <strain evidence="2">NIES 3700</strain>
    </source>
</reference>
<dbReference type="Gene3D" id="2.60.120.590">
    <property type="entry name" value="Alpha-ketoglutarate-dependent dioxygenase AlkB-like"/>
    <property type="match status" value="1"/>
</dbReference>